<dbReference type="AlphaFoldDB" id="A0A4R0QXU2"/>
<gene>
    <name evidence="2" type="ORF">EJ419_03170</name>
</gene>
<keyword evidence="1" id="KW-0732">Signal</keyword>
<sequence length="485" mass="52937">MRSFSRSIVCLATAAMMSVVASIAVIPYHAYAQENELPVAQFVHSDGELYCNTAGVVNASYHAAIDINVPVTTILAGLESEMATAAAQGQRPHGVEGKNRTPYIDYNFTFPHRVSFGTITTTNNSSLIDSDKIISTKADRSVNVKIYLKDLNWQQIYNLYSADKANPSAHTVKITIPYATSTPYPSEAAEFSQAKIIGKGSFAYYSSDTLAEQAPRVAPDMAYSTDTVSLPFMEDASSCFNLAPMKTTRYIDEETGLEVRPSVAGVNFAQFVEIPGYIFSGVERRYGSLTGTYKYRKPFSDIASDNSSTIDADMLESTNGGAFDTQHGAAISLQGSSAVFDVKTTASIDDIRGGKIAEILEKYKNDADASLRDVQLTFEVDLTLPEQLQFTRSSTVSVTDNDNFDVDNVVISGRKAQAMISLKKVNSITRFNQLKQILDNLDANLAVVVKSVTFAGSAQSNTNYTMTVTKLLEHSREQFQENSKS</sequence>
<dbReference type="Proteomes" id="UP000291289">
    <property type="component" value="Unassembled WGS sequence"/>
</dbReference>
<dbReference type="OrthoDB" id="2078652at2"/>
<reference evidence="2 3" key="1">
    <citation type="submission" date="2018-12" db="EMBL/GenBank/DDBJ databases">
        <title>Alloscrdovia theropitheci sp. nov: a novel taxon from the feces of the bleeding-herat monkey (Theropithecus geleda).</title>
        <authorList>
            <person name="Modesto M."/>
        </authorList>
    </citation>
    <scope>NUCLEOTIDE SEQUENCE [LARGE SCALE GENOMIC DNA]</scope>
    <source>
        <strain evidence="2 3">GLDI4/2</strain>
    </source>
</reference>
<organism evidence="2 3">
    <name type="scientific">Alloscardovia theropitheci</name>
    <dbReference type="NCBI Taxonomy" id="2496842"/>
    <lineage>
        <taxon>Bacteria</taxon>
        <taxon>Bacillati</taxon>
        <taxon>Actinomycetota</taxon>
        <taxon>Actinomycetes</taxon>
        <taxon>Bifidobacteriales</taxon>
        <taxon>Bifidobacteriaceae</taxon>
        <taxon>Alloscardovia</taxon>
    </lineage>
</organism>
<proteinExistence type="predicted"/>
<evidence type="ECO:0008006" key="4">
    <source>
        <dbReference type="Google" id="ProtNLM"/>
    </source>
</evidence>
<keyword evidence="3" id="KW-1185">Reference proteome</keyword>
<protein>
    <recommendedName>
        <fullName evidence="4">Isopeptide-forming domain-containing fimbrial protein</fullName>
    </recommendedName>
</protein>
<feature type="signal peptide" evidence="1">
    <location>
        <begin position="1"/>
        <end position="32"/>
    </location>
</feature>
<name>A0A4R0QXU2_9BIFI</name>
<accession>A0A4R0QXU2</accession>
<comment type="caution">
    <text evidence="2">The sequence shown here is derived from an EMBL/GenBank/DDBJ whole genome shotgun (WGS) entry which is preliminary data.</text>
</comment>
<evidence type="ECO:0000313" key="3">
    <source>
        <dbReference type="Proteomes" id="UP000291289"/>
    </source>
</evidence>
<evidence type="ECO:0000313" key="2">
    <source>
        <dbReference type="EMBL" id="TCD54490.1"/>
    </source>
</evidence>
<feature type="chain" id="PRO_5020328059" description="Isopeptide-forming domain-containing fimbrial protein" evidence="1">
    <location>
        <begin position="33"/>
        <end position="485"/>
    </location>
</feature>
<evidence type="ECO:0000256" key="1">
    <source>
        <dbReference type="SAM" id="SignalP"/>
    </source>
</evidence>
<dbReference type="EMBL" id="RXLP01000015">
    <property type="protein sequence ID" value="TCD54490.1"/>
    <property type="molecule type" value="Genomic_DNA"/>
</dbReference>
<dbReference type="RefSeq" id="WP_131283543.1">
    <property type="nucleotide sequence ID" value="NZ_RXLP01000015.1"/>
</dbReference>